<dbReference type="AlphaFoldDB" id="A0A9W7C7B9"/>
<evidence type="ECO:0000313" key="1">
    <source>
        <dbReference type="EMBL" id="GMH99370.1"/>
    </source>
</evidence>
<accession>A0A9W7C7B9</accession>
<evidence type="ECO:0000313" key="2">
    <source>
        <dbReference type="Proteomes" id="UP001165122"/>
    </source>
</evidence>
<name>A0A9W7C7B9_9STRA</name>
<sequence>MLTLLQIYPSGLSLRQLESTILPAHAPCINLTSSTLPSTDKRFSFLKPTSSPNFPTKNFNCLEEIAELLEGVNVVTKNGEEIIIISDRDSVGVREDPSRTSTLSAGFCTHSKNGLRLGQTTTGLEGTIADVLAGKGSQIENYAFYKGETSSNCESINGPDWSGDKGRMWVGLNVERIKGEVERRKRGREEADERSRKLVRAVLRGAGTEEVRGMAVEGDKVWDVIKRA</sequence>
<proteinExistence type="predicted"/>
<dbReference type="Proteomes" id="UP001165122">
    <property type="component" value="Unassembled WGS sequence"/>
</dbReference>
<protein>
    <submittedName>
        <fullName evidence="1">Uncharacterized protein</fullName>
    </submittedName>
</protein>
<keyword evidence="2" id="KW-1185">Reference proteome</keyword>
<organism evidence="1 2">
    <name type="scientific">Triparma laevis f. longispina</name>
    <dbReference type="NCBI Taxonomy" id="1714387"/>
    <lineage>
        <taxon>Eukaryota</taxon>
        <taxon>Sar</taxon>
        <taxon>Stramenopiles</taxon>
        <taxon>Ochrophyta</taxon>
        <taxon>Bolidophyceae</taxon>
        <taxon>Parmales</taxon>
        <taxon>Triparmaceae</taxon>
        <taxon>Triparma</taxon>
    </lineage>
</organism>
<comment type="caution">
    <text evidence="1">The sequence shown here is derived from an EMBL/GenBank/DDBJ whole genome shotgun (WGS) entry which is preliminary data.</text>
</comment>
<dbReference type="EMBL" id="BRXW01000009">
    <property type="protein sequence ID" value="GMH99370.1"/>
    <property type="molecule type" value="Genomic_DNA"/>
</dbReference>
<reference evidence="2" key="1">
    <citation type="journal article" date="2023" name="Commun. Biol.">
        <title>Genome analysis of Parmales, the sister group of diatoms, reveals the evolutionary specialization of diatoms from phago-mixotrophs to photoautotrophs.</title>
        <authorList>
            <person name="Ban H."/>
            <person name="Sato S."/>
            <person name="Yoshikawa S."/>
            <person name="Yamada K."/>
            <person name="Nakamura Y."/>
            <person name="Ichinomiya M."/>
            <person name="Sato N."/>
            <person name="Blanc-Mathieu R."/>
            <person name="Endo H."/>
            <person name="Kuwata A."/>
            <person name="Ogata H."/>
        </authorList>
    </citation>
    <scope>NUCLEOTIDE SEQUENCE [LARGE SCALE GENOMIC DNA]</scope>
    <source>
        <strain evidence="2">NIES 3700</strain>
    </source>
</reference>
<gene>
    <name evidence="1" type="ORF">TrLO_g14576</name>
</gene>